<keyword evidence="1" id="KW-0472">Membrane</keyword>
<evidence type="ECO:0000313" key="3">
    <source>
        <dbReference type="Proteomes" id="UP001222027"/>
    </source>
</evidence>
<organism evidence="2 3">
    <name type="scientific">Ensete ventricosum</name>
    <name type="common">Abyssinian banana</name>
    <name type="synonym">Musa ensete</name>
    <dbReference type="NCBI Taxonomy" id="4639"/>
    <lineage>
        <taxon>Eukaryota</taxon>
        <taxon>Viridiplantae</taxon>
        <taxon>Streptophyta</taxon>
        <taxon>Embryophyta</taxon>
        <taxon>Tracheophyta</taxon>
        <taxon>Spermatophyta</taxon>
        <taxon>Magnoliopsida</taxon>
        <taxon>Liliopsida</taxon>
        <taxon>Zingiberales</taxon>
        <taxon>Musaceae</taxon>
        <taxon>Ensete</taxon>
    </lineage>
</organism>
<gene>
    <name evidence="2" type="ORF">OPV22_007857</name>
</gene>
<accession>A0AAV8PN02</accession>
<evidence type="ECO:0000256" key="1">
    <source>
        <dbReference type="SAM" id="Phobius"/>
    </source>
</evidence>
<keyword evidence="3" id="KW-1185">Reference proteome</keyword>
<sequence>MKNRRLDFGQQQNLFFSQFLLLLSMIDMWVYLIDVASLLFRCCFDSATGIIVETVAIQRYKVSVMISGALSSRWSVYALLYYMLLGEVDCVAFLYY</sequence>
<keyword evidence="1" id="KW-0812">Transmembrane</keyword>
<proteinExistence type="predicted"/>
<protein>
    <submittedName>
        <fullName evidence="2">Uncharacterized protein</fullName>
    </submittedName>
</protein>
<dbReference type="Proteomes" id="UP001222027">
    <property type="component" value="Unassembled WGS sequence"/>
</dbReference>
<feature type="transmembrane region" description="Helical" evidence="1">
    <location>
        <begin position="12"/>
        <end position="32"/>
    </location>
</feature>
<dbReference type="EMBL" id="JAQQAF010000003">
    <property type="protein sequence ID" value="KAJ8497305.1"/>
    <property type="molecule type" value="Genomic_DNA"/>
</dbReference>
<comment type="caution">
    <text evidence="2">The sequence shown here is derived from an EMBL/GenBank/DDBJ whole genome shotgun (WGS) entry which is preliminary data.</text>
</comment>
<dbReference type="AlphaFoldDB" id="A0AAV8PN02"/>
<evidence type="ECO:0000313" key="2">
    <source>
        <dbReference type="EMBL" id="KAJ8497305.1"/>
    </source>
</evidence>
<feature type="transmembrane region" description="Helical" evidence="1">
    <location>
        <begin position="76"/>
        <end position="95"/>
    </location>
</feature>
<keyword evidence="1" id="KW-1133">Transmembrane helix</keyword>
<name>A0AAV8PN02_ENSVE</name>
<reference evidence="2 3" key="1">
    <citation type="submission" date="2022-12" db="EMBL/GenBank/DDBJ databases">
        <title>Chromosome-scale assembly of the Ensete ventricosum genome.</title>
        <authorList>
            <person name="Dussert Y."/>
            <person name="Stocks J."/>
            <person name="Wendawek A."/>
            <person name="Woldeyes F."/>
            <person name="Nichols R.A."/>
            <person name="Borrell J.S."/>
        </authorList>
    </citation>
    <scope>NUCLEOTIDE SEQUENCE [LARGE SCALE GENOMIC DNA]</scope>
    <source>
        <strain evidence="3">cv. Maze</strain>
        <tissue evidence="2">Seeds</tissue>
    </source>
</reference>